<gene>
    <name evidence="1" type="ORF">AJ78_06645</name>
</gene>
<name>A0A1J9P9S6_9EURO</name>
<proteinExistence type="predicted"/>
<evidence type="ECO:0000313" key="2">
    <source>
        <dbReference type="Proteomes" id="UP000182235"/>
    </source>
</evidence>
<comment type="caution">
    <text evidence="1">The sequence shown here is derived from an EMBL/GenBank/DDBJ whole genome shotgun (WGS) entry which is preliminary data.</text>
</comment>
<dbReference type="EMBL" id="LGRN01000362">
    <property type="protein sequence ID" value="OJD12822.1"/>
    <property type="molecule type" value="Genomic_DNA"/>
</dbReference>
<reference evidence="1 2" key="1">
    <citation type="submission" date="2015-07" db="EMBL/GenBank/DDBJ databases">
        <title>Emmonsia species relationships and genome sequence.</title>
        <authorList>
            <consortium name="The Broad Institute Genomics Platform"/>
            <person name="Cuomo C.A."/>
            <person name="Munoz J.F."/>
            <person name="Imamovic A."/>
            <person name="Priest M.E."/>
            <person name="Young S."/>
            <person name="Clay O.K."/>
            <person name="McEwen J.G."/>
        </authorList>
    </citation>
    <scope>NUCLEOTIDE SEQUENCE [LARGE SCALE GENOMIC DNA]</scope>
    <source>
        <strain evidence="1 2">UAMH 9510</strain>
    </source>
</reference>
<protein>
    <submittedName>
        <fullName evidence="1">Uncharacterized protein</fullName>
    </submittedName>
</protein>
<keyword evidence="2" id="KW-1185">Reference proteome</keyword>
<sequence length="92" mass="10628">MVGKLKYITKGNVLRRWLGNGRQLHDKKLSKFVRKARQSVATLRLAELCHVRASREFVEQELDARLGREEYGNNSVDTRHSRSGFVGVRLSF</sequence>
<evidence type="ECO:0000313" key="1">
    <source>
        <dbReference type="EMBL" id="OJD12822.1"/>
    </source>
</evidence>
<organism evidence="1 2">
    <name type="scientific">Emergomyces pasteurianus Ep9510</name>
    <dbReference type="NCBI Taxonomy" id="1447872"/>
    <lineage>
        <taxon>Eukaryota</taxon>
        <taxon>Fungi</taxon>
        <taxon>Dikarya</taxon>
        <taxon>Ascomycota</taxon>
        <taxon>Pezizomycotina</taxon>
        <taxon>Eurotiomycetes</taxon>
        <taxon>Eurotiomycetidae</taxon>
        <taxon>Onygenales</taxon>
        <taxon>Ajellomycetaceae</taxon>
        <taxon>Emergomyces</taxon>
    </lineage>
</organism>
<accession>A0A1J9P9S6</accession>
<dbReference type="AlphaFoldDB" id="A0A1J9P9S6"/>
<dbReference type="Proteomes" id="UP000182235">
    <property type="component" value="Unassembled WGS sequence"/>
</dbReference>